<dbReference type="OrthoDB" id="5576901at2759"/>
<gene>
    <name evidence="1" type="ORF">RFULGI_LOCUS19511</name>
</gene>
<protein>
    <submittedName>
        <fullName evidence="1">15297_t:CDS:1</fullName>
    </submittedName>
</protein>
<keyword evidence="2" id="KW-1185">Reference proteome</keyword>
<sequence>KYVELENAINIWTKQVISQNGILTNGILQLQAKKFAELL</sequence>
<feature type="non-terminal residue" evidence="1">
    <location>
        <position position="39"/>
    </location>
</feature>
<dbReference type="Gene3D" id="1.10.10.60">
    <property type="entry name" value="Homeodomain-like"/>
    <property type="match status" value="1"/>
</dbReference>
<accession>A0A9N9KB83</accession>
<name>A0A9N9KB83_9GLOM</name>
<proteinExistence type="predicted"/>
<dbReference type="AlphaFoldDB" id="A0A9N9KB83"/>
<comment type="caution">
    <text evidence="1">The sequence shown here is derived from an EMBL/GenBank/DDBJ whole genome shotgun (WGS) entry which is preliminary data.</text>
</comment>
<dbReference type="EMBL" id="CAJVPZ010097484">
    <property type="protein sequence ID" value="CAG8819461.1"/>
    <property type="molecule type" value="Genomic_DNA"/>
</dbReference>
<organism evidence="1 2">
    <name type="scientific">Racocetra fulgida</name>
    <dbReference type="NCBI Taxonomy" id="60492"/>
    <lineage>
        <taxon>Eukaryota</taxon>
        <taxon>Fungi</taxon>
        <taxon>Fungi incertae sedis</taxon>
        <taxon>Mucoromycota</taxon>
        <taxon>Glomeromycotina</taxon>
        <taxon>Glomeromycetes</taxon>
        <taxon>Diversisporales</taxon>
        <taxon>Gigasporaceae</taxon>
        <taxon>Racocetra</taxon>
    </lineage>
</organism>
<dbReference type="Proteomes" id="UP000789396">
    <property type="component" value="Unassembled WGS sequence"/>
</dbReference>
<reference evidence="1" key="1">
    <citation type="submission" date="2021-06" db="EMBL/GenBank/DDBJ databases">
        <authorList>
            <person name="Kallberg Y."/>
            <person name="Tangrot J."/>
            <person name="Rosling A."/>
        </authorList>
    </citation>
    <scope>NUCLEOTIDE SEQUENCE</scope>
    <source>
        <strain evidence="1">IN212</strain>
    </source>
</reference>
<evidence type="ECO:0000313" key="2">
    <source>
        <dbReference type="Proteomes" id="UP000789396"/>
    </source>
</evidence>
<evidence type="ECO:0000313" key="1">
    <source>
        <dbReference type="EMBL" id="CAG8819461.1"/>
    </source>
</evidence>
<feature type="non-terminal residue" evidence="1">
    <location>
        <position position="1"/>
    </location>
</feature>